<proteinExistence type="predicted"/>
<protein>
    <submittedName>
        <fullName evidence="2">Uncharacterized protein</fullName>
    </submittedName>
</protein>
<organism evidence="2 3">
    <name type="scientific">Nocardioides massiliensis</name>
    <dbReference type="NCBI Taxonomy" id="1325935"/>
    <lineage>
        <taxon>Bacteria</taxon>
        <taxon>Bacillati</taxon>
        <taxon>Actinomycetota</taxon>
        <taxon>Actinomycetes</taxon>
        <taxon>Propionibacteriales</taxon>
        <taxon>Nocardioidaceae</taxon>
        <taxon>Nocardioides</taxon>
    </lineage>
</organism>
<feature type="chain" id="PRO_5046784502" evidence="1">
    <location>
        <begin position="29"/>
        <end position="135"/>
    </location>
</feature>
<evidence type="ECO:0000256" key="1">
    <source>
        <dbReference type="SAM" id="SignalP"/>
    </source>
</evidence>
<keyword evidence="1" id="KW-0732">Signal</keyword>
<gene>
    <name evidence="2" type="ORF">J2S59_001621</name>
</gene>
<dbReference type="Proteomes" id="UP001240447">
    <property type="component" value="Unassembled WGS sequence"/>
</dbReference>
<reference evidence="2 3" key="1">
    <citation type="submission" date="2023-07" db="EMBL/GenBank/DDBJ databases">
        <title>Sequencing the genomes of 1000 actinobacteria strains.</title>
        <authorList>
            <person name="Klenk H.-P."/>
        </authorList>
    </citation>
    <scope>NUCLEOTIDE SEQUENCE [LARGE SCALE GENOMIC DNA]</scope>
    <source>
        <strain evidence="2 3">GD13</strain>
    </source>
</reference>
<evidence type="ECO:0000313" key="3">
    <source>
        <dbReference type="Proteomes" id="UP001240447"/>
    </source>
</evidence>
<keyword evidence="3" id="KW-1185">Reference proteome</keyword>
<evidence type="ECO:0000313" key="2">
    <source>
        <dbReference type="EMBL" id="MDP9821812.1"/>
    </source>
</evidence>
<sequence>MKKTFVAAATSAVLIASPVALTMSSASANPYAGSVPTAGQAKVPAKPVAKRKPVRVNFRIATGGNGKAAAKVFMTIRHRGTGRIWIISRNYRGGVAKWQFGRNLPRGRYVMKMEYFTPNGSVFQNGQRIVRFAKR</sequence>
<feature type="signal peptide" evidence="1">
    <location>
        <begin position="1"/>
        <end position="28"/>
    </location>
</feature>
<comment type="caution">
    <text evidence="2">The sequence shown here is derived from an EMBL/GenBank/DDBJ whole genome shotgun (WGS) entry which is preliminary data.</text>
</comment>
<dbReference type="RefSeq" id="WP_068124400.1">
    <property type="nucleotide sequence ID" value="NZ_CCXJ01000711.1"/>
</dbReference>
<name>A0ABT9NN03_9ACTN</name>
<dbReference type="EMBL" id="JAUSQM010000001">
    <property type="protein sequence ID" value="MDP9821812.1"/>
    <property type="molecule type" value="Genomic_DNA"/>
</dbReference>
<accession>A0ABT9NN03</accession>